<dbReference type="GO" id="GO:0005886">
    <property type="term" value="C:plasma membrane"/>
    <property type="evidence" value="ECO:0007669"/>
    <property type="project" value="TreeGrafter"/>
</dbReference>
<accession>A0A8G1RRL7</accession>
<dbReference type="RefSeq" id="XP_040801468.1">
    <property type="nucleotide sequence ID" value="XM_040948601.1"/>
</dbReference>
<feature type="transmembrane region" description="Helical" evidence="6">
    <location>
        <begin position="437"/>
        <end position="464"/>
    </location>
</feature>
<dbReference type="GeneID" id="63865934"/>
<dbReference type="GO" id="GO:1990961">
    <property type="term" value="P:xenobiotic detoxification by transmembrane export across the plasma membrane"/>
    <property type="evidence" value="ECO:0007669"/>
    <property type="project" value="TreeGrafter"/>
</dbReference>
<dbReference type="SUPFAM" id="SSF103473">
    <property type="entry name" value="MFS general substrate transporter"/>
    <property type="match status" value="1"/>
</dbReference>
<evidence type="ECO:0000256" key="6">
    <source>
        <dbReference type="SAM" id="Phobius"/>
    </source>
</evidence>
<organism evidence="7 8">
    <name type="scientific">Aspergillus fijiensis CBS 313.89</name>
    <dbReference type="NCBI Taxonomy" id="1448319"/>
    <lineage>
        <taxon>Eukaryota</taxon>
        <taxon>Fungi</taxon>
        <taxon>Dikarya</taxon>
        <taxon>Ascomycota</taxon>
        <taxon>Pezizomycotina</taxon>
        <taxon>Eurotiomycetes</taxon>
        <taxon>Eurotiomycetidae</taxon>
        <taxon>Eurotiales</taxon>
        <taxon>Aspergillaceae</taxon>
        <taxon>Aspergillus</taxon>
    </lineage>
</organism>
<keyword evidence="8" id="KW-1185">Reference proteome</keyword>
<dbReference type="EMBL" id="KZ824642">
    <property type="protein sequence ID" value="RAK77458.1"/>
    <property type="molecule type" value="Genomic_DNA"/>
</dbReference>
<feature type="transmembrane region" description="Helical" evidence="6">
    <location>
        <begin position="185"/>
        <end position="203"/>
    </location>
</feature>
<feature type="region of interest" description="Disordered" evidence="5">
    <location>
        <begin position="52"/>
        <end position="88"/>
    </location>
</feature>
<dbReference type="Gene3D" id="1.20.1250.20">
    <property type="entry name" value="MFS general substrate transporter like domains"/>
    <property type="match status" value="1"/>
</dbReference>
<evidence type="ECO:0000313" key="7">
    <source>
        <dbReference type="EMBL" id="RAK77458.1"/>
    </source>
</evidence>
<dbReference type="PANTHER" id="PTHR23502">
    <property type="entry name" value="MAJOR FACILITATOR SUPERFAMILY"/>
    <property type="match status" value="1"/>
</dbReference>
<keyword evidence="4 6" id="KW-0472">Membrane</keyword>
<feature type="transmembrane region" description="Helical" evidence="6">
    <location>
        <begin position="372"/>
        <end position="391"/>
    </location>
</feature>
<evidence type="ECO:0000313" key="8">
    <source>
        <dbReference type="Proteomes" id="UP000249789"/>
    </source>
</evidence>
<name>A0A8G1RRL7_9EURO</name>
<dbReference type="OrthoDB" id="3357846at2759"/>
<dbReference type="Proteomes" id="UP000249789">
    <property type="component" value="Unassembled WGS sequence"/>
</dbReference>
<feature type="transmembrane region" description="Helical" evidence="6">
    <location>
        <begin position="506"/>
        <end position="527"/>
    </location>
</feature>
<feature type="transmembrane region" description="Helical" evidence="6">
    <location>
        <begin position="156"/>
        <end position="173"/>
    </location>
</feature>
<feature type="transmembrane region" description="Helical" evidence="6">
    <location>
        <begin position="333"/>
        <end position="352"/>
    </location>
</feature>
<feature type="transmembrane region" description="Helical" evidence="6">
    <location>
        <begin position="411"/>
        <end position="431"/>
    </location>
</feature>
<keyword evidence="3 6" id="KW-1133">Transmembrane helix</keyword>
<comment type="subcellular location">
    <subcellularLocation>
        <location evidence="1">Membrane</location>
        <topology evidence="1">Multi-pass membrane protein</topology>
    </subcellularLocation>
</comment>
<evidence type="ECO:0000256" key="2">
    <source>
        <dbReference type="ARBA" id="ARBA00022692"/>
    </source>
</evidence>
<gene>
    <name evidence="7" type="ORF">BO72DRAFT_496123</name>
</gene>
<evidence type="ECO:0000256" key="1">
    <source>
        <dbReference type="ARBA" id="ARBA00004141"/>
    </source>
</evidence>
<dbReference type="VEuPathDB" id="FungiDB:BO72DRAFT_496123"/>
<dbReference type="InterPro" id="IPR011701">
    <property type="entry name" value="MFS"/>
</dbReference>
<dbReference type="GO" id="GO:0015244">
    <property type="term" value="F:fluconazole transmembrane transporter activity"/>
    <property type="evidence" value="ECO:0007669"/>
    <property type="project" value="TreeGrafter"/>
</dbReference>
<dbReference type="InterPro" id="IPR036259">
    <property type="entry name" value="MFS_trans_sf"/>
</dbReference>
<reference evidence="7 8" key="1">
    <citation type="submission" date="2018-02" db="EMBL/GenBank/DDBJ databases">
        <title>The genomes of Aspergillus section Nigri reveals drivers in fungal speciation.</title>
        <authorList>
            <consortium name="DOE Joint Genome Institute"/>
            <person name="Vesth T.C."/>
            <person name="Nybo J."/>
            <person name="Theobald S."/>
            <person name="Brandl J."/>
            <person name="Frisvad J.C."/>
            <person name="Nielsen K.F."/>
            <person name="Lyhne E.K."/>
            <person name="Kogle M.E."/>
            <person name="Kuo A."/>
            <person name="Riley R."/>
            <person name="Clum A."/>
            <person name="Nolan M."/>
            <person name="Lipzen A."/>
            <person name="Salamov A."/>
            <person name="Henrissat B."/>
            <person name="Wiebenga A."/>
            <person name="De vries R.P."/>
            <person name="Grigoriev I.V."/>
            <person name="Mortensen U.H."/>
            <person name="Andersen M.R."/>
            <person name="Baker S.E."/>
        </authorList>
    </citation>
    <scope>NUCLEOTIDE SEQUENCE [LARGE SCALE GENOMIC DNA]</scope>
    <source>
        <strain evidence="7 8">CBS 313.89</strain>
    </source>
</reference>
<evidence type="ECO:0000256" key="3">
    <source>
        <dbReference type="ARBA" id="ARBA00022989"/>
    </source>
</evidence>
<dbReference type="Pfam" id="PF07690">
    <property type="entry name" value="MFS_1"/>
    <property type="match status" value="1"/>
</dbReference>
<evidence type="ECO:0000256" key="5">
    <source>
        <dbReference type="SAM" id="MobiDB-lite"/>
    </source>
</evidence>
<sequence length="540" mass="59660">MDLLRDSSLGQIVRFATGKRCFLYPEERAGFAHPCTEEKVSVSSGLVHVPRSQSEHQGLVPGPGSKYERPHSQPLTPQGGPVNEGRRSDGKDIFLVDWYDEKDVDNPQNWSSFKKSIVTAVLWLYTFTVYCASAIYTPSVDGVMEEYNLDHTLSTLGLSLYILGYGIGPLIFSPISEIPRIGRNAPYMITLFLYVLMAVPTALTRSFPAFLVLRFLTGFLGSPCLATGGATLQDILLVVENALWLHGLLPAAIGACPCGRSYGWLSLHLWSCLSPLETSASTVLLRRAQRVRKVFKDQRYVSQSEIDEASLSPPHIVAHALIRPLQITILDPAVFFTNLYSSYSYGVYYSFFEAFPLVYTDMYAFDLGLTGTAFLSIVVACLAGTLIYLIYVHWHWEPRVKKNGLSPPEQCLIPAIFASFLQPIGLFLFAWSSRQSIHWVVSMAGVALFSTGGFILFQGIFTYLPLSYPRYAASLFAANDFFRSAWAAGVVIYARPLFDRLGIAGGVSLLGDLSCGGIVGVSALYVYGARLRLRSKFAET</sequence>
<evidence type="ECO:0000256" key="4">
    <source>
        <dbReference type="ARBA" id="ARBA00023136"/>
    </source>
</evidence>
<proteinExistence type="predicted"/>
<dbReference type="PANTHER" id="PTHR23502:SF23">
    <property type="entry name" value="FLUCONAZOLE RESISTANCE PROTEIN 1"/>
    <property type="match status" value="1"/>
</dbReference>
<dbReference type="AlphaFoldDB" id="A0A8G1RRL7"/>
<keyword evidence="2 6" id="KW-0812">Transmembrane</keyword>
<protein>
    <submittedName>
        <fullName evidence="7">MFS general substrate transporter</fullName>
    </submittedName>
</protein>
<feature type="transmembrane region" description="Helical" evidence="6">
    <location>
        <begin position="117"/>
        <end position="136"/>
    </location>
</feature>